<dbReference type="OrthoDB" id="2085659at2"/>
<sequence length="234" mass="27544">MSIIILGLSSSVYFKNTFINDLNFADKDFNDLNYVYYVDLNNDFDNSITNFNELKEKSQYIISVKVTDEYKTRYSMALKCPVQVMKIFKNDKEKIKEGEIIYIYEPVIVKRKSCYSNSGYVPMKNNEEYILFLKDTLKPDWYDNESKLFIPASIFYGKFNLSIDTQIKKIQSQQSGIPFNKILDYDLILLVNGENIIAPNNKDYSYRVDNIVNIYNKIKEELINCVYYRKGDCL</sequence>
<evidence type="ECO:0000313" key="1">
    <source>
        <dbReference type="EMBL" id="SDI58008.1"/>
    </source>
</evidence>
<accession>A0A1G8LQN1</accession>
<keyword evidence="2" id="KW-1185">Reference proteome</keyword>
<proteinExistence type="predicted"/>
<reference evidence="2" key="1">
    <citation type="submission" date="2016-10" db="EMBL/GenBank/DDBJ databases">
        <authorList>
            <person name="Varghese N."/>
            <person name="Submissions S."/>
        </authorList>
    </citation>
    <scope>NUCLEOTIDE SEQUENCE [LARGE SCALE GENOMIC DNA]</scope>
    <source>
        <strain evidence="2">DSM 8344</strain>
    </source>
</reference>
<protein>
    <submittedName>
        <fullName evidence="1">Uncharacterized protein</fullName>
    </submittedName>
</protein>
<dbReference type="AlphaFoldDB" id="A0A1G8LQN1"/>
<dbReference type="STRING" id="1121419.SAMN05443529_1533"/>
<evidence type="ECO:0000313" key="2">
    <source>
        <dbReference type="Proteomes" id="UP000198656"/>
    </source>
</evidence>
<dbReference type="Proteomes" id="UP000198656">
    <property type="component" value="Unassembled WGS sequence"/>
</dbReference>
<name>A0A1G8LQN1_9FIRM</name>
<organism evidence="1 2">
    <name type="scientific">Desulfosporosinus hippei DSM 8344</name>
    <dbReference type="NCBI Taxonomy" id="1121419"/>
    <lineage>
        <taxon>Bacteria</taxon>
        <taxon>Bacillati</taxon>
        <taxon>Bacillota</taxon>
        <taxon>Clostridia</taxon>
        <taxon>Eubacteriales</taxon>
        <taxon>Desulfitobacteriaceae</taxon>
        <taxon>Desulfosporosinus</taxon>
    </lineage>
</organism>
<gene>
    <name evidence="1" type="ORF">SAMN05443529_1533</name>
</gene>
<dbReference type="RefSeq" id="WP_092335846.1">
    <property type="nucleotide sequence ID" value="NZ_FNCP01000053.1"/>
</dbReference>
<dbReference type="EMBL" id="FNCP01000053">
    <property type="protein sequence ID" value="SDI58008.1"/>
    <property type="molecule type" value="Genomic_DNA"/>
</dbReference>